<sequence>MIIVNGRRVVDPRNFLGFPPDALSRLEILPQQAGATYGADPSRRVVNIVLVPEFKSRDGLARASRPTSGGTSTLAVDARQSQLKETDTLQFGVEAARTTSLRADERPSVLEDNPAREGGTLRPATQTASANLSMTGTIGEWATSLTASAQEQRSRFSFRVAGAALNTRQATSVLNASGGVSGSAYGWSVRMSLDAVAIESRQKGVLDLTARNLSGVANLSADRTLIDLPAGPMLQTVDTQYSLARDKTDTPDGRATQSSQALDVRSGLTLPILSAQQDEGGAGWGDLVVTLGGRLRTLDTAGADGQGLSAGFAWTPSDRYRFTGQWSRATDAPTRDQRFAPALYGSPQTVYDFRSGEAVEILPFTGGNPDLRVQETQSASIGASAGPFGRWGLQGNLDLQSTRSTAAIAALPALTPATEAAFPDRFLRDATGRLFAVDRRAINLQEIAADILSSGLTANIPLGETAPGSPGRGSVQVSVSHTWRLADRLIIRNDLPMFDRLAGDGGGVPRYQATLRVDGRFGRWGANLSGSWRSSARIRRDVGQDGPQDILLSPMTTVGLKVSTVLETNQGEATATPGRRRNDGLRLELEIENLFDARPRARLGDGLPVPGYGRNDQDPLGRTVRLTASQRF</sequence>
<dbReference type="InterPro" id="IPR036942">
    <property type="entry name" value="Beta-barrel_TonB_sf"/>
</dbReference>
<reference evidence="5 6" key="1">
    <citation type="submission" date="2019-03" db="EMBL/GenBank/DDBJ databases">
        <title>Draft genome of Brevundimonas sp. a heavy metal resistant soil bacteria.</title>
        <authorList>
            <person name="Soto J."/>
        </authorList>
    </citation>
    <scope>NUCLEOTIDE SEQUENCE [LARGE SCALE GENOMIC DNA]</scope>
    <source>
        <strain evidence="5 6">B-10</strain>
    </source>
</reference>
<evidence type="ECO:0000313" key="6">
    <source>
        <dbReference type="Proteomes" id="UP000298216"/>
    </source>
</evidence>
<evidence type="ECO:0000256" key="1">
    <source>
        <dbReference type="ARBA" id="ARBA00004442"/>
    </source>
</evidence>
<evidence type="ECO:0000313" key="5">
    <source>
        <dbReference type="EMBL" id="TFW15141.1"/>
    </source>
</evidence>
<name>A0A4Y9S3S4_9CAUL</name>
<gene>
    <name evidence="5" type="ORF">EGY25_00685</name>
</gene>
<accession>A0A4Y9S3S4</accession>
<dbReference type="PANTHER" id="PTHR47234">
    <property type="match status" value="1"/>
</dbReference>
<dbReference type="PANTHER" id="PTHR47234:SF1">
    <property type="entry name" value="TONB-DEPENDENT RECEPTOR"/>
    <property type="match status" value="1"/>
</dbReference>
<organism evidence="5 6">
    <name type="scientific">Brevundimonas intermedia</name>
    <dbReference type="NCBI Taxonomy" id="74315"/>
    <lineage>
        <taxon>Bacteria</taxon>
        <taxon>Pseudomonadati</taxon>
        <taxon>Pseudomonadota</taxon>
        <taxon>Alphaproteobacteria</taxon>
        <taxon>Caulobacterales</taxon>
        <taxon>Caulobacteraceae</taxon>
        <taxon>Brevundimonas</taxon>
    </lineage>
</organism>
<comment type="caution">
    <text evidence="5">The sequence shown here is derived from an EMBL/GenBank/DDBJ whole genome shotgun (WGS) entry which is preliminary data.</text>
</comment>
<dbReference type="EMBL" id="SPVH01000001">
    <property type="protein sequence ID" value="TFW15141.1"/>
    <property type="molecule type" value="Genomic_DNA"/>
</dbReference>
<feature type="region of interest" description="Disordered" evidence="4">
    <location>
        <begin position="100"/>
        <end position="122"/>
    </location>
</feature>
<evidence type="ECO:0000256" key="4">
    <source>
        <dbReference type="SAM" id="MobiDB-lite"/>
    </source>
</evidence>
<keyword evidence="5" id="KW-0675">Receptor</keyword>
<proteinExistence type="predicted"/>
<protein>
    <submittedName>
        <fullName evidence="5">TonB-dependent receptor</fullName>
    </submittedName>
</protein>
<dbReference type="Proteomes" id="UP000298216">
    <property type="component" value="Unassembled WGS sequence"/>
</dbReference>
<dbReference type="SUPFAM" id="SSF56935">
    <property type="entry name" value="Porins"/>
    <property type="match status" value="1"/>
</dbReference>
<comment type="subcellular location">
    <subcellularLocation>
        <location evidence="1">Cell outer membrane</location>
    </subcellularLocation>
</comment>
<keyword evidence="3" id="KW-0998">Cell outer membrane</keyword>
<dbReference type="RefSeq" id="WP_167762437.1">
    <property type="nucleotide sequence ID" value="NZ_SPVH01000001.1"/>
</dbReference>
<keyword evidence="2" id="KW-0472">Membrane</keyword>
<keyword evidence="6" id="KW-1185">Reference proteome</keyword>
<dbReference type="GO" id="GO:0009279">
    <property type="term" value="C:cell outer membrane"/>
    <property type="evidence" value="ECO:0007669"/>
    <property type="project" value="UniProtKB-SubCell"/>
</dbReference>
<feature type="compositionally biased region" description="Basic and acidic residues" evidence="4">
    <location>
        <begin position="102"/>
        <end position="115"/>
    </location>
</feature>
<evidence type="ECO:0000256" key="3">
    <source>
        <dbReference type="ARBA" id="ARBA00023237"/>
    </source>
</evidence>
<evidence type="ECO:0000256" key="2">
    <source>
        <dbReference type="ARBA" id="ARBA00023136"/>
    </source>
</evidence>
<dbReference type="Gene3D" id="2.40.170.20">
    <property type="entry name" value="TonB-dependent receptor, beta-barrel domain"/>
    <property type="match status" value="1"/>
</dbReference>
<dbReference type="AlphaFoldDB" id="A0A4Y9S3S4"/>